<dbReference type="GO" id="GO:0004491">
    <property type="term" value="F:methylmalonate-semialdehyde dehydrogenase (acylating, NAD) activity"/>
    <property type="evidence" value="ECO:0007669"/>
    <property type="project" value="InterPro"/>
</dbReference>
<sequence length="491" mass="53260">MNVQVPDYVIDCRNFVSGKLHKASGFKSEIVSPYNGRKIGEFHHSNLEDVDVAVKAAAKAQKEWAEIPMKERTKVMFNLRHILLRDLEEIAHLKSAESGKSFTEGKAGLLKGIEVLEFAIALQNMDLGGKTEVSRGVTCEYRREPLGVVASVTPFNFPAMVPLWTMPIALTLGNAYIWKPSEKTPLTSLKIAEAFHEAGLPAGLLQVLQGGKETVEAIIDHSLVKAVAFVGSTKIAQQVYERGTRQGKRVLALGGAKNHIVLLPDANPDLSGLGISDSFTGCAGQRCMAAAVLLAVGDVDKHIQRIIERAKSLELGKDMGAIITRGQVEFLNKAIAKAEQEGAKILLDGRKARAPLGYEGGHWIGPTIIDQVSPQSEIAKIELFGPVLSIIRCKDISEAMKIENSVEYGNACSVFTSNGNLAEKVVRMASTGMVGVNVGVPVPREPFSFGGVNASKFGHGDITGHHSLDFWSNIKKVTVKWEKQEDTTWMS</sequence>
<dbReference type="InterPro" id="IPR016161">
    <property type="entry name" value="Ald_DH/histidinol_DH"/>
</dbReference>
<dbReference type="GO" id="GO:0006574">
    <property type="term" value="P:L-valine catabolic process"/>
    <property type="evidence" value="ECO:0007669"/>
    <property type="project" value="TreeGrafter"/>
</dbReference>
<accession>A0A150WI01</accession>
<dbReference type="RefSeq" id="WP_063243622.1">
    <property type="nucleotide sequence ID" value="NZ_CP168967.1"/>
</dbReference>
<gene>
    <name evidence="3" type="ORF">AZI85_04270</name>
</gene>
<name>A0A150WI01_BDEBC</name>
<evidence type="ECO:0000313" key="3">
    <source>
        <dbReference type="EMBL" id="KYG63256.1"/>
    </source>
</evidence>
<evidence type="ECO:0000259" key="2">
    <source>
        <dbReference type="Pfam" id="PF00171"/>
    </source>
</evidence>
<dbReference type="InterPro" id="IPR016162">
    <property type="entry name" value="Ald_DH_N"/>
</dbReference>
<keyword evidence="1" id="KW-0560">Oxidoreductase</keyword>
<dbReference type="GO" id="GO:0006210">
    <property type="term" value="P:thymine catabolic process"/>
    <property type="evidence" value="ECO:0007669"/>
    <property type="project" value="TreeGrafter"/>
</dbReference>
<dbReference type="Gene3D" id="3.40.605.10">
    <property type="entry name" value="Aldehyde Dehydrogenase, Chain A, domain 1"/>
    <property type="match status" value="1"/>
</dbReference>
<dbReference type="OrthoDB" id="5287918at2"/>
<evidence type="ECO:0000313" key="4">
    <source>
        <dbReference type="Proteomes" id="UP000075391"/>
    </source>
</evidence>
<dbReference type="FunFam" id="3.40.309.10:FF:000002">
    <property type="entry name" value="Methylmalonate-semialdehyde dehydrogenase (Acylating)"/>
    <property type="match status" value="1"/>
</dbReference>
<dbReference type="Pfam" id="PF00171">
    <property type="entry name" value="Aldedh"/>
    <property type="match status" value="1"/>
</dbReference>
<dbReference type="PANTHER" id="PTHR43866">
    <property type="entry name" value="MALONATE-SEMIALDEHYDE DEHYDROGENASE"/>
    <property type="match status" value="1"/>
</dbReference>
<dbReference type="InterPro" id="IPR015590">
    <property type="entry name" value="Aldehyde_DH_dom"/>
</dbReference>
<dbReference type="Proteomes" id="UP000075391">
    <property type="component" value="Unassembled WGS sequence"/>
</dbReference>
<dbReference type="PANTHER" id="PTHR43866:SF4">
    <property type="entry name" value="MALONATE-SEMIALDEHYDE DEHYDROGENASE"/>
    <property type="match status" value="1"/>
</dbReference>
<protein>
    <submittedName>
        <fullName evidence="3">Methylmalonate-semialdehyde dehydrogenase (Acylating)</fullName>
    </submittedName>
</protein>
<dbReference type="EMBL" id="LUKF01000014">
    <property type="protein sequence ID" value="KYG63256.1"/>
    <property type="molecule type" value="Genomic_DNA"/>
</dbReference>
<feature type="domain" description="Aldehyde dehydrogenase" evidence="2">
    <location>
        <begin position="27"/>
        <end position="477"/>
    </location>
</feature>
<reference evidence="3 4" key="1">
    <citation type="submission" date="2016-03" db="EMBL/GenBank/DDBJ databases">
        <authorList>
            <person name="Ploux O."/>
        </authorList>
    </citation>
    <scope>NUCLEOTIDE SEQUENCE [LARGE SCALE GENOMIC DNA]</scope>
    <source>
        <strain evidence="3 4">BER2</strain>
    </source>
</reference>
<dbReference type="Gene3D" id="3.40.309.10">
    <property type="entry name" value="Aldehyde Dehydrogenase, Chain A, domain 2"/>
    <property type="match status" value="1"/>
</dbReference>
<organism evidence="3 4">
    <name type="scientific">Bdellovibrio bacteriovorus</name>
    <dbReference type="NCBI Taxonomy" id="959"/>
    <lineage>
        <taxon>Bacteria</taxon>
        <taxon>Pseudomonadati</taxon>
        <taxon>Bdellovibrionota</taxon>
        <taxon>Bdellovibrionia</taxon>
        <taxon>Bdellovibrionales</taxon>
        <taxon>Pseudobdellovibrionaceae</taxon>
        <taxon>Bdellovibrio</taxon>
    </lineage>
</organism>
<dbReference type="InterPro" id="IPR010061">
    <property type="entry name" value="MeMal-semiAld_DH"/>
</dbReference>
<dbReference type="SUPFAM" id="SSF53720">
    <property type="entry name" value="ALDH-like"/>
    <property type="match status" value="1"/>
</dbReference>
<proteinExistence type="predicted"/>
<comment type="caution">
    <text evidence="3">The sequence shown here is derived from an EMBL/GenBank/DDBJ whole genome shotgun (WGS) entry which is preliminary data.</text>
</comment>
<dbReference type="AlphaFoldDB" id="A0A150WI01"/>
<dbReference type="InterPro" id="IPR016163">
    <property type="entry name" value="Ald_DH_C"/>
</dbReference>
<evidence type="ECO:0000256" key="1">
    <source>
        <dbReference type="ARBA" id="ARBA00023002"/>
    </source>
</evidence>